<proteinExistence type="predicted"/>
<protein>
    <submittedName>
        <fullName evidence="2">Uncharacterized protein</fullName>
    </submittedName>
</protein>
<evidence type="ECO:0000313" key="2">
    <source>
        <dbReference type="EMBL" id="CAB1422487.1"/>
    </source>
</evidence>
<dbReference type="AlphaFoldDB" id="A0A9N7U1L9"/>
<gene>
    <name evidence="2" type="ORF">PLEPLA_LOCUS10403</name>
</gene>
<evidence type="ECO:0000256" key="1">
    <source>
        <dbReference type="SAM" id="MobiDB-lite"/>
    </source>
</evidence>
<keyword evidence="3" id="KW-1185">Reference proteome</keyword>
<reference evidence="2" key="1">
    <citation type="submission" date="2020-03" db="EMBL/GenBank/DDBJ databases">
        <authorList>
            <person name="Weist P."/>
        </authorList>
    </citation>
    <scope>NUCLEOTIDE SEQUENCE</scope>
</reference>
<feature type="compositionally biased region" description="Basic and acidic residues" evidence="1">
    <location>
        <begin position="1"/>
        <end position="12"/>
    </location>
</feature>
<sequence length="100" mass="10412">MTSMDGHREAIRSPDSQQATAKASLVSPELSLPHETLGLLGNVSSSSPTSSIMAAEGGSWLSGPWRNASGSAAASLLKKRQNQASCQECIVEGKDGKTIR</sequence>
<organism evidence="2 3">
    <name type="scientific">Pleuronectes platessa</name>
    <name type="common">European plaice</name>
    <dbReference type="NCBI Taxonomy" id="8262"/>
    <lineage>
        <taxon>Eukaryota</taxon>
        <taxon>Metazoa</taxon>
        <taxon>Chordata</taxon>
        <taxon>Craniata</taxon>
        <taxon>Vertebrata</taxon>
        <taxon>Euteleostomi</taxon>
        <taxon>Actinopterygii</taxon>
        <taxon>Neopterygii</taxon>
        <taxon>Teleostei</taxon>
        <taxon>Neoteleostei</taxon>
        <taxon>Acanthomorphata</taxon>
        <taxon>Carangaria</taxon>
        <taxon>Pleuronectiformes</taxon>
        <taxon>Pleuronectoidei</taxon>
        <taxon>Pleuronectidae</taxon>
        <taxon>Pleuronectes</taxon>
    </lineage>
</organism>
<accession>A0A9N7U1L9</accession>
<feature type="region of interest" description="Disordered" evidence="1">
    <location>
        <begin position="42"/>
        <end position="64"/>
    </location>
</feature>
<dbReference type="Proteomes" id="UP001153269">
    <property type="component" value="Unassembled WGS sequence"/>
</dbReference>
<name>A0A9N7U1L9_PLEPL</name>
<dbReference type="EMBL" id="CADEAL010000588">
    <property type="protein sequence ID" value="CAB1422487.1"/>
    <property type="molecule type" value="Genomic_DNA"/>
</dbReference>
<feature type="region of interest" description="Disordered" evidence="1">
    <location>
        <begin position="1"/>
        <end position="28"/>
    </location>
</feature>
<evidence type="ECO:0000313" key="3">
    <source>
        <dbReference type="Proteomes" id="UP001153269"/>
    </source>
</evidence>
<comment type="caution">
    <text evidence="2">The sequence shown here is derived from an EMBL/GenBank/DDBJ whole genome shotgun (WGS) entry which is preliminary data.</text>
</comment>